<name>A0A1C6T2B8_9ACTN</name>
<evidence type="ECO:0000313" key="1">
    <source>
        <dbReference type="EMBL" id="SCL35908.1"/>
    </source>
</evidence>
<proteinExistence type="predicted"/>
<dbReference type="EMBL" id="FMHV01000002">
    <property type="protein sequence ID" value="SCL35908.1"/>
    <property type="molecule type" value="Genomic_DNA"/>
</dbReference>
<protein>
    <recommendedName>
        <fullName evidence="3">SMI1 / KNR4 family (SUKH-1)</fullName>
    </recommendedName>
</protein>
<dbReference type="AlphaFoldDB" id="A0A1C6T2B8"/>
<evidence type="ECO:0008006" key="3">
    <source>
        <dbReference type="Google" id="ProtNLM"/>
    </source>
</evidence>
<organism evidence="1 2">
    <name type="scientific">Micromonospora rhizosphaerae</name>
    <dbReference type="NCBI Taxonomy" id="568872"/>
    <lineage>
        <taxon>Bacteria</taxon>
        <taxon>Bacillati</taxon>
        <taxon>Actinomycetota</taxon>
        <taxon>Actinomycetes</taxon>
        <taxon>Micromonosporales</taxon>
        <taxon>Micromonosporaceae</taxon>
        <taxon>Micromonospora</taxon>
    </lineage>
</organism>
<reference evidence="2" key="1">
    <citation type="submission" date="2016-06" db="EMBL/GenBank/DDBJ databases">
        <authorList>
            <person name="Varghese N."/>
            <person name="Submissions Spin"/>
        </authorList>
    </citation>
    <scope>NUCLEOTIDE SEQUENCE [LARGE SCALE GENOMIC DNA]</scope>
    <source>
        <strain evidence="2">DSM 45431</strain>
    </source>
</reference>
<evidence type="ECO:0000313" key="2">
    <source>
        <dbReference type="Proteomes" id="UP000199413"/>
    </source>
</evidence>
<dbReference type="Proteomes" id="UP000199413">
    <property type="component" value="Unassembled WGS sequence"/>
</dbReference>
<accession>A0A1C6T2B8</accession>
<gene>
    <name evidence="1" type="ORF">GA0070624_5398</name>
</gene>
<dbReference type="STRING" id="568872.GA0070624_5398"/>
<sequence>MPARRPMMDGSDSPMDVAYIRRWREDITACLDRLLPGFEVRFGYPPGRHTIGGPAGEEELASLAGMRPPDDLLAWYRQVREVSLPDVGNGYFIHDPGLVLHREVTSIRGRFTADVVVFASDGGGTLFAVEAVTGSPVYRLPAGEIVAGVYRSDDPRFDVVAENLTGFLDRLRDAVEVFAATGAPGDL</sequence>
<keyword evidence="2" id="KW-1185">Reference proteome</keyword>